<evidence type="ECO:0000256" key="4">
    <source>
        <dbReference type="PROSITE-ProRule" id="PRU00723"/>
    </source>
</evidence>
<dbReference type="InterPro" id="IPR036855">
    <property type="entry name" value="Znf_CCCH_sf"/>
</dbReference>
<dbReference type="PROSITE" id="PS50103">
    <property type="entry name" value="ZF_C3H1"/>
    <property type="match status" value="1"/>
</dbReference>
<keyword evidence="1 4" id="KW-0479">Metal-binding</keyword>
<dbReference type="Proteomes" id="UP000085678">
    <property type="component" value="Unplaced"/>
</dbReference>
<dbReference type="Gene3D" id="4.10.1000.10">
    <property type="entry name" value="Zinc finger, CCCH-type"/>
    <property type="match status" value="1"/>
</dbReference>
<dbReference type="OrthoDB" id="336321at2759"/>
<evidence type="ECO:0000256" key="1">
    <source>
        <dbReference type="ARBA" id="ARBA00022723"/>
    </source>
</evidence>
<name>A0A1S3JUB8_LINAN</name>
<feature type="region of interest" description="Disordered" evidence="5">
    <location>
        <begin position="222"/>
        <end position="252"/>
    </location>
</feature>
<proteinExistence type="predicted"/>
<keyword evidence="2 4" id="KW-0863">Zinc-finger</keyword>
<dbReference type="GO" id="GO:0005634">
    <property type="term" value="C:nucleus"/>
    <property type="evidence" value="ECO:0007669"/>
    <property type="project" value="TreeGrafter"/>
</dbReference>
<gene>
    <name evidence="8" type="primary">LOC106176200</name>
</gene>
<sequence>MTSLVADYGSASDSDEEYDPKNHALSESGPKPSQITEKSSYGGNLLGLHDQSDDSSSGEDVNNKQRVLGDLKEQPRDKSLPNPFGNAMKLPAPSLNVEKEQGGKGLENSVFANPFEKARQAKLSVLEKHVKMTETEEQAQSSTSNRNVCYKFLKGKCHFGDKCRFYHERDNVHNISQPVAGHQNQFNAGRYNQTGNFELLNFEQDQQDEDGYMANMKRKKRAGINDHLVPPKKALQSLGQQRAKERPWTVGT</sequence>
<dbReference type="KEGG" id="lak:106176200"/>
<dbReference type="PANTHER" id="PTHR21099:SF2">
    <property type="entry name" value="SI:CH211-113E8.11"/>
    <property type="match status" value="1"/>
</dbReference>
<dbReference type="OMA" id="KVCVSYR"/>
<evidence type="ECO:0000256" key="2">
    <source>
        <dbReference type="ARBA" id="ARBA00022771"/>
    </source>
</evidence>
<dbReference type="GeneID" id="106176200"/>
<feature type="compositionally biased region" description="Basic and acidic residues" evidence="5">
    <location>
        <begin position="242"/>
        <end position="252"/>
    </location>
</feature>
<dbReference type="Pfam" id="PF00642">
    <property type="entry name" value="zf-CCCH"/>
    <property type="match status" value="1"/>
</dbReference>
<dbReference type="PANTHER" id="PTHR21099">
    <property type="entry name" value="RAD201"/>
    <property type="match status" value="1"/>
</dbReference>
<dbReference type="GO" id="GO:0008270">
    <property type="term" value="F:zinc ion binding"/>
    <property type="evidence" value="ECO:0007669"/>
    <property type="project" value="UniProtKB-KW"/>
</dbReference>
<evidence type="ECO:0000256" key="3">
    <source>
        <dbReference type="ARBA" id="ARBA00022833"/>
    </source>
</evidence>
<evidence type="ECO:0000313" key="7">
    <source>
        <dbReference type="Proteomes" id="UP000085678"/>
    </source>
</evidence>
<feature type="compositionally biased region" description="Basic and acidic residues" evidence="5">
    <location>
        <begin position="61"/>
        <end position="79"/>
    </location>
</feature>
<feature type="domain" description="C3H1-type" evidence="6">
    <location>
        <begin position="143"/>
        <end position="170"/>
    </location>
</feature>
<feature type="zinc finger region" description="C3H1-type" evidence="4">
    <location>
        <begin position="143"/>
        <end position="170"/>
    </location>
</feature>
<feature type="region of interest" description="Disordered" evidence="5">
    <location>
        <begin position="1"/>
        <end position="90"/>
    </location>
</feature>
<dbReference type="SUPFAM" id="SSF90229">
    <property type="entry name" value="CCCH zinc finger"/>
    <property type="match status" value="1"/>
</dbReference>
<feature type="compositionally biased region" description="Polar residues" evidence="5">
    <location>
        <begin position="31"/>
        <end position="42"/>
    </location>
</feature>
<evidence type="ECO:0000256" key="5">
    <source>
        <dbReference type="SAM" id="MobiDB-lite"/>
    </source>
</evidence>
<dbReference type="InParanoid" id="A0A1S3JUB8"/>
<keyword evidence="3 4" id="KW-0862">Zinc</keyword>
<reference evidence="8" key="1">
    <citation type="submission" date="2025-08" db="UniProtKB">
        <authorList>
            <consortium name="RefSeq"/>
        </authorList>
    </citation>
    <scope>IDENTIFICATION</scope>
    <source>
        <tissue evidence="8">Gonads</tissue>
    </source>
</reference>
<dbReference type="STRING" id="7574.A0A1S3JUB8"/>
<dbReference type="RefSeq" id="XP_013413918.1">
    <property type="nucleotide sequence ID" value="XM_013558464.1"/>
</dbReference>
<accession>A0A1S3JUB8</accession>
<dbReference type="InterPro" id="IPR000571">
    <property type="entry name" value="Znf_CCCH"/>
</dbReference>
<evidence type="ECO:0000313" key="8">
    <source>
        <dbReference type="RefSeq" id="XP_013413918.1"/>
    </source>
</evidence>
<protein>
    <submittedName>
        <fullName evidence="8">Uncharacterized protein LOC106176200</fullName>
    </submittedName>
</protein>
<dbReference type="AlphaFoldDB" id="A0A1S3JUB8"/>
<evidence type="ECO:0000259" key="6">
    <source>
        <dbReference type="PROSITE" id="PS50103"/>
    </source>
</evidence>
<dbReference type="SMART" id="SM00356">
    <property type="entry name" value="ZnF_C3H1"/>
    <property type="match status" value="1"/>
</dbReference>
<keyword evidence="7" id="KW-1185">Reference proteome</keyword>
<organism evidence="7 8">
    <name type="scientific">Lingula anatina</name>
    <name type="common">Brachiopod</name>
    <name type="synonym">Lingula unguis</name>
    <dbReference type="NCBI Taxonomy" id="7574"/>
    <lineage>
        <taxon>Eukaryota</taxon>
        <taxon>Metazoa</taxon>
        <taxon>Spiralia</taxon>
        <taxon>Lophotrochozoa</taxon>
        <taxon>Brachiopoda</taxon>
        <taxon>Linguliformea</taxon>
        <taxon>Lingulata</taxon>
        <taxon>Lingulida</taxon>
        <taxon>Linguloidea</taxon>
        <taxon>Lingulidae</taxon>
        <taxon>Lingula</taxon>
    </lineage>
</organism>